<sequence>MQAQQDSPNADFLSKLIAGSLMGGETIARIMGLPWIRTSIARGDKVSTGVDIAIIGTGWAARYREIEHDAKQMLSLHVPRDLCSYQFLDGRSQANSLYALTPMTVWTLKAEELLRPGVWREDFAMAVLAALATDKAISEEHLVSLGSRTALGRMAHLIAELQWRLSPSQPPQTSVIDFPLSQPRLAEYLSLSSVHVNRTLQALRRDGVIRTSSRNLTILDQPRLETIGGFNARYLVPEGGAGSASPSPERQAPSGGGFRSPTLPQ</sequence>
<keyword evidence="6" id="KW-0418">Kinase</keyword>
<dbReference type="SMART" id="SM00419">
    <property type="entry name" value="HTH_CRP"/>
    <property type="match status" value="1"/>
</dbReference>
<evidence type="ECO:0000313" key="6">
    <source>
        <dbReference type="EMBL" id="SFV37289.1"/>
    </source>
</evidence>
<organism evidence="6 7">
    <name type="scientific">Devosia crocina</name>
    <dbReference type="NCBI Taxonomy" id="429728"/>
    <lineage>
        <taxon>Bacteria</taxon>
        <taxon>Pseudomonadati</taxon>
        <taxon>Pseudomonadota</taxon>
        <taxon>Alphaproteobacteria</taxon>
        <taxon>Hyphomicrobiales</taxon>
        <taxon>Devosiaceae</taxon>
        <taxon>Devosia</taxon>
    </lineage>
</organism>
<proteinExistence type="predicted"/>
<keyword evidence="6" id="KW-0808">Transferase</keyword>
<dbReference type="InterPro" id="IPR012318">
    <property type="entry name" value="HTH_CRP"/>
</dbReference>
<evidence type="ECO:0000259" key="5">
    <source>
        <dbReference type="PROSITE" id="PS51063"/>
    </source>
</evidence>
<dbReference type="AlphaFoldDB" id="A0A1I7NRJ4"/>
<dbReference type="Proteomes" id="UP000199074">
    <property type="component" value="Unassembled WGS sequence"/>
</dbReference>
<evidence type="ECO:0000313" key="7">
    <source>
        <dbReference type="Proteomes" id="UP000199074"/>
    </source>
</evidence>
<dbReference type="RefSeq" id="WP_210186443.1">
    <property type="nucleotide sequence ID" value="NZ_FPCK01000003.1"/>
</dbReference>
<evidence type="ECO:0000256" key="2">
    <source>
        <dbReference type="ARBA" id="ARBA00023125"/>
    </source>
</evidence>
<name>A0A1I7NRJ4_9HYPH</name>
<accession>A0A1I7NRJ4</accession>
<dbReference type="EMBL" id="FPCK01000003">
    <property type="protein sequence ID" value="SFV37289.1"/>
    <property type="molecule type" value="Genomic_DNA"/>
</dbReference>
<dbReference type="InterPro" id="IPR018490">
    <property type="entry name" value="cNMP-bd_dom_sf"/>
</dbReference>
<dbReference type="PROSITE" id="PS51063">
    <property type="entry name" value="HTH_CRP_2"/>
    <property type="match status" value="1"/>
</dbReference>
<keyword evidence="1" id="KW-0805">Transcription regulation</keyword>
<dbReference type="STRING" id="429728.SAMN05216456_2845"/>
<dbReference type="InterPro" id="IPR036390">
    <property type="entry name" value="WH_DNA-bd_sf"/>
</dbReference>
<feature type="domain" description="HTH crp-type" evidence="5">
    <location>
        <begin position="148"/>
        <end position="222"/>
    </location>
</feature>
<dbReference type="InterPro" id="IPR014710">
    <property type="entry name" value="RmlC-like_jellyroll"/>
</dbReference>
<dbReference type="GO" id="GO:0016301">
    <property type="term" value="F:kinase activity"/>
    <property type="evidence" value="ECO:0007669"/>
    <property type="project" value="UniProtKB-KW"/>
</dbReference>
<gene>
    <name evidence="6" type="ORF">SAMN05216456_2845</name>
</gene>
<dbReference type="GO" id="GO:0003677">
    <property type="term" value="F:DNA binding"/>
    <property type="evidence" value="ECO:0007669"/>
    <property type="project" value="UniProtKB-KW"/>
</dbReference>
<dbReference type="Gene3D" id="2.60.120.10">
    <property type="entry name" value="Jelly Rolls"/>
    <property type="match status" value="1"/>
</dbReference>
<feature type="region of interest" description="Disordered" evidence="4">
    <location>
        <begin position="237"/>
        <end position="265"/>
    </location>
</feature>
<keyword evidence="3" id="KW-0804">Transcription</keyword>
<evidence type="ECO:0000256" key="1">
    <source>
        <dbReference type="ARBA" id="ARBA00023015"/>
    </source>
</evidence>
<reference evidence="6 7" key="1">
    <citation type="submission" date="2016-10" db="EMBL/GenBank/DDBJ databases">
        <authorList>
            <person name="de Groot N.N."/>
        </authorList>
    </citation>
    <scope>NUCLEOTIDE SEQUENCE [LARGE SCALE GENOMIC DNA]</scope>
    <source>
        <strain evidence="6 7">IPL20</strain>
    </source>
</reference>
<evidence type="ECO:0000256" key="4">
    <source>
        <dbReference type="SAM" id="MobiDB-lite"/>
    </source>
</evidence>
<dbReference type="GO" id="GO:0006355">
    <property type="term" value="P:regulation of DNA-templated transcription"/>
    <property type="evidence" value="ECO:0007669"/>
    <property type="project" value="InterPro"/>
</dbReference>
<dbReference type="SUPFAM" id="SSF46785">
    <property type="entry name" value="Winged helix' DNA-binding domain"/>
    <property type="match status" value="1"/>
</dbReference>
<evidence type="ECO:0000256" key="3">
    <source>
        <dbReference type="ARBA" id="ARBA00023163"/>
    </source>
</evidence>
<dbReference type="SUPFAM" id="SSF51206">
    <property type="entry name" value="cAMP-binding domain-like"/>
    <property type="match status" value="1"/>
</dbReference>
<keyword evidence="2" id="KW-0238">DNA-binding</keyword>
<protein>
    <submittedName>
        <fullName evidence="6">cAMP-binding domain of CRP or a regulatory subunit of cAMP-dependent protein kinases</fullName>
    </submittedName>
</protein>
<dbReference type="Pfam" id="PF13545">
    <property type="entry name" value="HTH_Crp_2"/>
    <property type="match status" value="1"/>
</dbReference>
<keyword evidence="7" id="KW-1185">Reference proteome</keyword>